<protein>
    <recommendedName>
        <fullName evidence="3">BREX system P-loop protein BrxC</fullName>
    </recommendedName>
</protein>
<name>A0A1H6WU83_9DEIO</name>
<dbReference type="RefSeq" id="WP_092263970.1">
    <property type="nucleotide sequence ID" value="NZ_FNZA01000004.1"/>
</dbReference>
<dbReference type="InterPro" id="IPR047679">
    <property type="entry name" value="BREX_BrxC"/>
</dbReference>
<evidence type="ECO:0008006" key="3">
    <source>
        <dbReference type="Google" id="ProtNLM"/>
    </source>
</evidence>
<evidence type="ECO:0000313" key="2">
    <source>
        <dbReference type="Proteomes" id="UP000199223"/>
    </source>
</evidence>
<evidence type="ECO:0000313" key="1">
    <source>
        <dbReference type="EMBL" id="SEJ17817.1"/>
    </source>
</evidence>
<dbReference type="OrthoDB" id="3201900at2"/>
<dbReference type="AlphaFoldDB" id="A0A1H6WU83"/>
<dbReference type="NCBIfam" id="NF033441">
    <property type="entry name" value="BREX_BrxC"/>
    <property type="match status" value="1"/>
</dbReference>
<reference evidence="2" key="1">
    <citation type="submission" date="2016-10" db="EMBL/GenBank/DDBJ databases">
        <authorList>
            <person name="Varghese N."/>
            <person name="Submissions S."/>
        </authorList>
    </citation>
    <scope>NUCLEOTIDE SEQUENCE [LARGE SCALE GENOMIC DNA]</scope>
    <source>
        <strain evidence="2">CGMCC 1.10218</strain>
    </source>
</reference>
<keyword evidence="2" id="KW-1185">Reference proteome</keyword>
<proteinExistence type="predicted"/>
<accession>A0A1H6WU83</accession>
<dbReference type="STRING" id="856736.SAMN04488058_104217"/>
<organism evidence="1 2">
    <name type="scientific">Deinococcus reticulitermitis</name>
    <dbReference type="NCBI Taxonomy" id="856736"/>
    <lineage>
        <taxon>Bacteria</taxon>
        <taxon>Thermotogati</taxon>
        <taxon>Deinococcota</taxon>
        <taxon>Deinococci</taxon>
        <taxon>Deinococcales</taxon>
        <taxon>Deinococcaceae</taxon>
        <taxon>Deinococcus</taxon>
    </lineage>
</organism>
<dbReference type="Proteomes" id="UP000199223">
    <property type="component" value="Unassembled WGS sequence"/>
</dbReference>
<dbReference type="EMBL" id="FNZA01000004">
    <property type="protein sequence ID" value="SEJ17817.1"/>
    <property type="molecule type" value="Genomic_DNA"/>
</dbReference>
<sequence>MTTMNDIHIAELFEQDIRRVIDPVVIVTKDSDEKLIAEIDEYVVTDAIRQAFTHLLKNYVDIQAVPTQKIGVWVSGFFGSGKSSFAKMLGYMLDNPVLTGEGTSESVRTRLLRRFGNDASVAELVTKLDGLARPTRAVVFDLSQEAATGEDLVSHITYRQLLKHFGYSPRPVLAELELQLEREGRYQEFLTRFEAKYGKAWTGDGAFDMNRASAVMHDLEPGTYNHADSWAKSQGQNEIRVNPELLTNRAIEMAQRRGNGCNVVFVVDEVGQFAGRSVARMLDVQGIVHAFDRGGTTDAPSGSGVEPGAYRGRLWFVVTAQEQLSAVVENLDSNKTELGRLIDRFQQPVDLKPQDITEVTTQRLLRKKPQFEPALRDLFKSNQGALRLHTEIDANTKTDVSEADFVNLYPLLPYQFDLIIGVISAIRSQGTVGPTYGAAVRPILAMVKDVLNDPHLGLADAQVGQLVRFDQIYDTLGHRIPDEPRNAINLLQGRLKTHGEPGAVALRAAKALVLLGLTRSGVNRTVKTVAAVLYPEVGAAGQESLVRGALDLLVREEQVREQGGVYEFLSPEARTWEQERNGFDPGARIREQVRKAVADALGSAAAYNHKSLRTFKPTLYLDGKIPTGVTRGDVDLRLMTVGDAKDAYADSQQHPRAVSGIIEIGRNVEDAARSYLRSDFMLGKYRQDTTRAKQVAEESRRLREAQTALERAVTTALQGGTYYHNGRPLEVAGANVNKLVDRLFSQVIDRIYTSIEKVSITPAGSDLKALLTQDRLVPLQQLLGHGGLDVLRSESGSLVIDANASVFQPLLEEIRRNTSTGQVNTGQLLETTFDAAPHGWTSDRVKFLLATLFRAGVLEIQSGGRKLSSWSDNGVLDAFTNTPNFRAAQFAVRMDSLDSGALLEAITAFSELTGEFISDIDEGVIGRTIRRALAAEAGRARTVLNRLTQHNLPFSESLKAASDALEQISAQESNADVIKLYLQAKSTISTARPVFVNLEEKLTGTTLSDLDDARDALNRYLPLLPDHPAATNAAERLRAALDSDTFYTRVPDILTHTRAIQHAWKAAYAVPWQERHTAYTEATAALKATPEYAALEAAHPEQAEAFAHELQGYGRQPQPEETHWRQINPTLDHLRADIDAAGGRLDGILRRMSDLLTVEDPPKRIRLKRLDLDPQDLGAAEKMLDERLNELKQQVLEALQQGQKVVLE</sequence>
<gene>
    <name evidence="1" type="ORF">SAMN04488058_104217</name>
</gene>